<dbReference type="RefSeq" id="WP_055010091.1">
    <property type="nucleotide sequence ID" value="NZ_LJPW01000137.1"/>
</dbReference>
<protein>
    <submittedName>
        <fullName evidence="1">Uncharacterized protein</fullName>
    </submittedName>
</protein>
<evidence type="ECO:0000313" key="1">
    <source>
        <dbReference type="EMBL" id="RMM09282.1"/>
    </source>
</evidence>
<dbReference type="Proteomes" id="UP000278587">
    <property type="component" value="Unassembled WGS sequence"/>
</dbReference>
<evidence type="ECO:0000313" key="2">
    <source>
        <dbReference type="Proteomes" id="UP000278587"/>
    </source>
</evidence>
<organism evidence="1 2">
    <name type="scientific">Pseudomonas caricapapayae</name>
    <dbReference type="NCBI Taxonomy" id="46678"/>
    <lineage>
        <taxon>Bacteria</taxon>
        <taxon>Pseudomonadati</taxon>
        <taxon>Pseudomonadota</taxon>
        <taxon>Gammaproteobacteria</taxon>
        <taxon>Pseudomonadales</taxon>
        <taxon>Pseudomonadaceae</taxon>
        <taxon>Pseudomonas</taxon>
    </lineage>
</organism>
<name>A0A3M3B991_9PSED</name>
<sequence length="110" mass="13167">MKNFYWRWAVSTFCGLTYNNKYSPEWDAALNRLIDKHWESIEVGRHTARLGSAEVWISNAFYAYGTQYGGVYEFRPSVKTMRRLDSLIWHTQEKIEQEKHQEHAKQMEAF</sequence>
<comment type="caution">
    <text evidence="1">The sequence shown here is derived from an EMBL/GenBank/DDBJ whole genome shotgun (WGS) entry which is preliminary data.</text>
</comment>
<reference evidence="1 2" key="1">
    <citation type="submission" date="2018-08" db="EMBL/GenBank/DDBJ databases">
        <title>Recombination of ecologically and evolutionarily significant loci maintains genetic cohesion in the Pseudomonas syringae species complex.</title>
        <authorList>
            <person name="Dillon M."/>
            <person name="Thakur S."/>
            <person name="Almeida R.N.D."/>
            <person name="Weir B.S."/>
            <person name="Guttman D.S."/>
        </authorList>
    </citation>
    <scope>NUCLEOTIDE SEQUENCE [LARGE SCALE GENOMIC DNA]</scope>
    <source>
        <strain evidence="1 2">ICMP 4086</strain>
    </source>
</reference>
<gene>
    <name evidence="1" type="ORF">ALQ84_03103</name>
</gene>
<proteinExistence type="predicted"/>
<accession>A0A3M3B991</accession>
<dbReference type="EMBL" id="RBOC01000104">
    <property type="protein sequence ID" value="RMM09282.1"/>
    <property type="molecule type" value="Genomic_DNA"/>
</dbReference>
<dbReference type="AlphaFoldDB" id="A0A3M3B991"/>